<dbReference type="OrthoDB" id="9803578at2"/>
<keyword evidence="2" id="KW-0963">Cytoplasm</keyword>
<proteinExistence type="inferred from homology"/>
<sequence length="539" mass="59636">MLNTRVACAILWLSSVFLTGSAQERILESGKTHHGSIAASNEVDSLELTLSPEDFVRGSVAGDEMVLWLVDGDQRRVRRLAAGIGSRQAFMFVAGEKGPYSLQVSGPVGQSYTVQLRDVVPLADQSPPANPLASPTLRKLKKHLASGGDTSDFWEKMQQQGTPLVETTNVEPPLDATEALITFLWRGAKRNVRLFGAPSGDHDELARLPGSDIWYRSYRVPKTARIDYRLAPDVPQFDGTATEQRRAILATAQRDPFNPRHEPTKTVDIYDGVSIVELPDAPDPIWTTPNPSLPTGTVKTYRLTSQILGNTRDIHLYRTAGYRPDSPENAIVVTFDGDQYLNEIKLPLIFDNLVAAGKIPPTAAIMICNPSQQRRSAELPCNDNFARFIADELMPWVNEQDIHAARERTVIVGASFGGLASAFLGLKHPEIFGNVMSQSGSFWWAPGGFEAKGNVESQWLTRQYVTAPLQPVHYYLDVGTFETPSEILPCTRHLRDVLQAKGYDVKYNEFVGGHGYFYWRYSLADGIIHLLGASQNADQ</sequence>
<dbReference type="PANTHER" id="PTHR48098:SF3">
    <property type="entry name" value="IRON(III) ENTEROBACTIN ESTERASE"/>
    <property type="match status" value="1"/>
</dbReference>
<evidence type="ECO:0000313" key="6">
    <source>
        <dbReference type="EMBL" id="TWU35755.1"/>
    </source>
</evidence>
<dbReference type="EMBL" id="SJPY01000009">
    <property type="protein sequence ID" value="TWU35755.1"/>
    <property type="molecule type" value="Genomic_DNA"/>
</dbReference>
<comment type="caution">
    <text evidence="6">The sequence shown here is derived from an EMBL/GenBank/DDBJ whole genome shotgun (WGS) entry which is preliminary data.</text>
</comment>
<dbReference type="Gene3D" id="2.60.40.10">
    <property type="entry name" value="Immunoglobulins"/>
    <property type="match status" value="1"/>
</dbReference>
<dbReference type="Proteomes" id="UP000315471">
    <property type="component" value="Unassembled WGS sequence"/>
</dbReference>
<dbReference type="InterPro" id="IPR014756">
    <property type="entry name" value="Ig_E-set"/>
</dbReference>
<organism evidence="6 7">
    <name type="scientific">Novipirellula aureliae</name>
    <dbReference type="NCBI Taxonomy" id="2527966"/>
    <lineage>
        <taxon>Bacteria</taxon>
        <taxon>Pseudomonadati</taxon>
        <taxon>Planctomycetota</taxon>
        <taxon>Planctomycetia</taxon>
        <taxon>Pirellulales</taxon>
        <taxon>Pirellulaceae</taxon>
        <taxon>Novipirellula</taxon>
    </lineage>
</organism>
<evidence type="ECO:0000313" key="7">
    <source>
        <dbReference type="Proteomes" id="UP000315471"/>
    </source>
</evidence>
<dbReference type="SUPFAM" id="SSF81296">
    <property type="entry name" value="E set domains"/>
    <property type="match status" value="1"/>
</dbReference>
<comment type="similarity">
    <text evidence="4">Belongs to the Fes family.</text>
</comment>
<evidence type="ECO:0000256" key="4">
    <source>
        <dbReference type="ARBA" id="ARBA00024201"/>
    </source>
</evidence>
<dbReference type="InterPro" id="IPR013783">
    <property type="entry name" value="Ig-like_fold"/>
</dbReference>
<dbReference type="InterPro" id="IPR000801">
    <property type="entry name" value="Esterase-like"/>
</dbReference>
<gene>
    <name evidence="6" type="primary">fes</name>
    <name evidence="6" type="ORF">Q31b_51900</name>
</gene>
<dbReference type="Pfam" id="PF00756">
    <property type="entry name" value="Esterase"/>
    <property type="match status" value="1"/>
</dbReference>
<reference evidence="6 7" key="1">
    <citation type="submission" date="2019-02" db="EMBL/GenBank/DDBJ databases">
        <title>Deep-cultivation of Planctomycetes and their phenomic and genomic characterization uncovers novel biology.</title>
        <authorList>
            <person name="Wiegand S."/>
            <person name="Jogler M."/>
            <person name="Boedeker C."/>
            <person name="Pinto D."/>
            <person name="Vollmers J."/>
            <person name="Rivas-Marin E."/>
            <person name="Kohn T."/>
            <person name="Peeters S.H."/>
            <person name="Heuer A."/>
            <person name="Rast P."/>
            <person name="Oberbeckmann S."/>
            <person name="Bunk B."/>
            <person name="Jeske O."/>
            <person name="Meyerdierks A."/>
            <person name="Storesund J.E."/>
            <person name="Kallscheuer N."/>
            <person name="Luecker S."/>
            <person name="Lage O.M."/>
            <person name="Pohl T."/>
            <person name="Merkel B.J."/>
            <person name="Hornburger P."/>
            <person name="Mueller R.-W."/>
            <person name="Bruemmer F."/>
            <person name="Labrenz M."/>
            <person name="Spormann A.M."/>
            <person name="Op Den Camp H."/>
            <person name="Overmann J."/>
            <person name="Amann R."/>
            <person name="Jetten M.S.M."/>
            <person name="Mascher T."/>
            <person name="Medema M.H."/>
            <person name="Devos D.P."/>
            <person name="Kaster A.-K."/>
            <person name="Ovreas L."/>
            <person name="Rohde M."/>
            <person name="Galperin M.Y."/>
            <person name="Jogler C."/>
        </authorList>
    </citation>
    <scope>NUCLEOTIDE SEQUENCE [LARGE SCALE GENOMIC DNA]</scope>
    <source>
        <strain evidence="6 7">Q31b</strain>
    </source>
</reference>
<accession>A0A5C6DHT1</accession>
<dbReference type="GO" id="GO:0006826">
    <property type="term" value="P:iron ion transport"/>
    <property type="evidence" value="ECO:0007669"/>
    <property type="project" value="InterPro"/>
</dbReference>
<dbReference type="RefSeq" id="WP_146602274.1">
    <property type="nucleotide sequence ID" value="NZ_SJPY01000009.1"/>
</dbReference>
<dbReference type="InterPro" id="IPR029058">
    <property type="entry name" value="AB_hydrolase_fold"/>
</dbReference>
<dbReference type="InterPro" id="IPR050583">
    <property type="entry name" value="Mycobacterial_A85_antigen"/>
</dbReference>
<dbReference type="Gene3D" id="3.40.50.1820">
    <property type="entry name" value="alpha/beta hydrolase"/>
    <property type="match status" value="1"/>
</dbReference>
<name>A0A5C6DHT1_9BACT</name>
<dbReference type="GO" id="GO:0008849">
    <property type="term" value="F:enterochelin esterase activity"/>
    <property type="evidence" value="ECO:0007669"/>
    <property type="project" value="InterPro"/>
</dbReference>
<feature type="domain" description="Enterochelin esterase N-terminal" evidence="5">
    <location>
        <begin position="181"/>
        <end position="285"/>
    </location>
</feature>
<comment type="subcellular location">
    <subcellularLocation>
        <location evidence="1">Cytoplasm</location>
    </subcellularLocation>
</comment>
<keyword evidence="7" id="KW-1185">Reference proteome</keyword>
<evidence type="ECO:0000259" key="5">
    <source>
        <dbReference type="Pfam" id="PF11806"/>
    </source>
</evidence>
<evidence type="ECO:0000256" key="1">
    <source>
        <dbReference type="ARBA" id="ARBA00004496"/>
    </source>
</evidence>
<dbReference type="GO" id="GO:0005506">
    <property type="term" value="F:iron ion binding"/>
    <property type="evidence" value="ECO:0007669"/>
    <property type="project" value="InterPro"/>
</dbReference>
<evidence type="ECO:0000256" key="2">
    <source>
        <dbReference type="ARBA" id="ARBA00022490"/>
    </source>
</evidence>
<dbReference type="GO" id="GO:0005737">
    <property type="term" value="C:cytoplasm"/>
    <property type="evidence" value="ECO:0007669"/>
    <property type="project" value="UniProtKB-SubCell"/>
</dbReference>
<dbReference type="SUPFAM" id="SSF53474">
    <property type="entry name" value="alpha/beta-Hydrolases"/>
    <property type="match status" value="1"/>
</dbReference>
<protein>
    <submittedName>
        <fullName evidence="6">Enterochelin esterase</fullName>
    </submittedName>
</protein>
<dbReference type="PANTHER" id="PTHR48098">
    <property type="entry name" value="ENTEROCHELIN ESTERASE-RELATED"/>
    <property type="match status" value="1"/>
</dbReference>
<keyword evidence="3" id="KW-0378">Hydrolase</keyword>
<dbReference type="Pfam" id="PF11806">
    <property type="entry name" value="Enterochelin_N"/>
    <property type="match status" value="1"/>
</dbReference>
<dbReference type="AlphaFoldDB" id="A0A5C6DHT1"/>
<evidence type="ECO:0000256" key="3">
    <source>
        <dbReference type="ARBA" id="ARBA00022801"/>
    </source>
</evidence>
<dbReference type="InterPro" id="IPR021764">
    <property type="entry name" value="Enterochelin_esterase_N"/>
</dbReference>